<dbReference type="OrthoDB" id="3798868at2759"/>
<feature type="compositionally biased region" description="Acidic residues" evidence="1">
    <location>
        <begin position="329"/>
        <end position="351"/>
    </location>
</feature>
<feature type="compositionally biased region" description="Basic and acidic residues" evidence="1">
    <location>
        <begin position="307"/>
        <end position="321"/>
    </location>
</feature>
<organism evidence="2 3">
    <name type="scientific">Corynespora cassiicola Philippines</name>
    <dbReference type="NCBI Taxonomy" id="1448308"/>
    <lineage>
        <taxon>Eukaryota</taxon>
        <taxon>Fungi</taxon>
        <taxon>Dikarya</taxon>
        <taxon>Ascomycota</taxon>
        <taxon>Pezizomycotina</taxon>
        <taxon>Dothideomycetes</taxon>
        <taxon>Pleosporomycetidae</taxon>
        <taxon>Pleosporales</taxon>
        <taxon>Corynesporascaceae</taxon>
        <taxon>Corynespora</taxon>
    </lineage>
</organism>
<feature type="compositionally biased region" description="Polar residues" evidence="1">
    <location>
        <begin position="470"/>
        <end position="483"/>
    </location>
</feature>
<feature type="compositionally biased region" description="Polar residues" evidence="1">
    <location>
        <begin position="669"/>
        <end position="679"/>
    </location>
</feature>
<feature type="region of interest" description="Disordered" evidence="1">
    <location>
        <begin position="657"/>
        <end position="716"/>
    </location>
</feature>
<evidence type="ECO:0000313" key="3">
    <source>
        <dbReference type="Proteomes" id="UP000240883"/>
    </source>
</evidence>
<feature type="compositionally biased region" description="Basic and acidic residues" evidence="1">
    <location>
        <begin position="441"/>
        <end position="459"/>
    </location>
</feature>
<reference evidence="2 3" key="1">
    <citation type="journal article" date="2018" name="Front. Microbiol.">
        <title>Genome-Wide Analysis of Corynespora cassiicola Leaf Fall Disease Putative Effectors.</title>
        <authorList>
            <person name="Lopez D."/>
            <person name="Ribeiro S."/>
            <person name="Label P."/>
            <person name="Fumanal B."/>
            <person name="Venisse J.S."/>
            <person name="Kohler A."/>
            <person name="de Oliveira R.R."/>
            <person name="Labutti K."/>
            <person name="Lipzen A."/>
            <person name="Lail K."/>
            <person name="Bauer D."/>
            <person name="Ohm R.A."/>
            <person name="Barry K.W."/>
            <person name="Spatafora J."/>
            <person name="Grigoriev I.V."/>
            <person name="Martin F.M."/>
            <person name="Pujade-Renaud V."/>
        </authorList>
    </citation>
    <scope>NUCLEOTIDE SEQUENCE [LARGE SCALE GENOMIC DNA]</scope>
    <source>
        <strain evidence="2 3">Philippines</strain>
    </source>
</reference>
<feature type="region of interest" description="Disordered" evidence="1">
    <location>
        <begin position="1"/>
        <end position="77"/>
    </location>
</feature>
<dbReference type="EMBL" id="KZ678134">
    <property type="protein sequence ID" value="PSN67645.1"/>
    <property type="molecule type" value="Genomic_DNA"/>
</dbReference>
<gene>
    <name evidence="2" type="ORF">BS50DRAFT_620163</name>
</gene>
<feature type="region of interest" description="Disordered" evidence="1">
    <location>
        <begin position="260"/>
        <end position="282"/>
    </location>
</feature>
<feature type="compositionally biased region" description="Basic and acidic residues" evidence="1">
    <location>
        <begin position="30"/>
        <end position="39"/>
    </location>
</feature>
<keyword evidence="3" id="KW-1185">Reference proteome</keyword>
<feature type="region of interest" description="Disordered" evidence="1">
    <location>
        <begin position="884"/>
        <end position="920"/>
    </location>
</feature>
<dbReference type="AlphaFoldDB" id="A0A2T2NQC3"/>
<feature type="region of interest" description="Disordered" evidence="1">
    <location>
        <begin position="296"/>
        <end position="359"/>
    </location>
</feature>
<feature type="region of interest" description="Disordered" evidence="1">
    <location>
        <begin position="793"/>
        <end position="824"/>
    </location>
</feature>
<dbReference type="Proteomes" id="UP000240883">
    <property type="component" value="Unassembled WGS sequence"/>
</dbReference>
<feature type="compositionally biased region" description="Basic and acidic residues" evidence="1">
    <location>
        <begin position="1"/>
        <end position="23"/>
    </location>
</feature>
<proteinExistence type="predicted"/>
<evidence type="ECO:0000313" key="2">
    <source>
        <dbReference type="EMBL" id="PSN67645.1"/>
    </source>
</evidence>
<feature type="compositionally biased region" description="Acidic residues" evidence="1">
    <location>
        <begin position="56"/>
        <end position="65"/>
    </location>
</feature>
<protein>
    <submittedName>
        <fullName evidence="2">Uncharacterized protein</fullName>
    </submittedName>
</protein>
<feature type="region of interest" description="Disordered" evidence="1">
    <location>
        <begin position="439"/>
        <end position="483"/>
    </location>
</feature>
<name>A0A2T2NQC3_CORCC</name>
<evidence type="ECO:0000256" key="1">
    <source>
        <dbReference type="SAM" id="MobiDB-lite"/>
    </source>
</evidence>
<accession>A0A2T2NQC3</accession>
<feature type="compositionally biased region" description="Acidic residues" evidence="1">
    <location>
        <begin position="887"/>
        <end position="905"/>
    </location>
</feature>
<feature type="region of interest" description="Disordered" evidence="1">
    <location>
        <begin position="583"/>
        <end position="628"/>
    </location>
</feature>
<sequence>MVKYNKDGTLNTRHDEKLDDKARNRAASKKYTEQLDEANKLVNGGRPYQAPQPEAQLDEALEQQTEEPSGTRRSKRIINKATGAVSNQPAEQPPQQRTLKPHELERLEKMKEFITFRAQQHKIAQGIEAGYPRVQFVIEPQSFRTLYSVPTSVAEGYGHDPDQYPEIYGNHIPEFDSVGKWPFPPQGVDKAVVMRYCGAAEEQLLLNPTSKNVTLPIRWPRRHDSAKYSQGEHVAGIDAGVIEKFIVPWLLEIEEVQKHRAERERRRKRREREVHSPGRPVSRTFFGETLTWDILPKPEEVPDSEDERMGGEKKPRINAEVRRRKTVLEDIEEESDLDEDDVPENDNDLPADDGTTPRINIDKTSSLAEMIHLYNAILQLGIHMSEQRALAEKIVHEMSQRDYKDCELTLIELTIGRFYSRSVGVLDLVLNHVVAMHAQRRRDDRANPESLKDIEDNLRRGGANIDPDGSNPQYLEYSSTNAGRQDYPDDTVVVAPKLAVVGHNVKHWSGIRSDGNTATAYHGLPLNNGSDTRYIRESATEPFGARGSVTVSTNFLTNQPAVGNTPGGKDVPRKRMYPFKEVIEDSESSSDGSDHSGPPPTRVSRLGLNNPARAPPTKRVKTNHSSLPGLQLGFANAANAGREPQSGSLEMIINSIEQPDQVPAASTRKVPSSTRTQPSRGAKATTEKRKPDPLAARPTKTGRITKPAQKTTGTSRAVLPRPTAVAPTVAAPAQPANDFRTKASNTHYSVATEQQLNGEPRAQLRRYCAHIGLGGGKDKNQCVAIIYKHHHPNSSVQIPGPGPRPGREANKLKNRAARDQAAAPKHKFEDAFLGLTKQQLVSGTEATKNSLKTFCAEKKLVTRGCRSRANFADVVWRWAEGVRQEMEAESDGDGDVEMEDSEAESEGSALFGDWDGDKEL</sequence>